<evidence type="ECO:0000313" key="2">
    <source>
        <dbReference type="Proteomes" id="UP001302978"/>
    </source>
</evidence>
<dbReference type="Proteomes" id="UP001302978">
    <property type="component" value="Chromosome"/>
</dbReference>
<accession>A0AA96V2E7</accession>
<organism evidence="1 2">
    <name type="scientific">Methanimicrococcus hongohii</name>
    <dbReference type="NCBI Taxonomy" id="3028295"/>
    <lineage>
        <taxon>Archaea</taxon>
        <taxon>Methanobacteriati</taxon>
        <taxon>Methanobacteriota</taxon>
        <taxon>Stenosarchaea group</taxon>
        <taxon>Methanomicrobia</taxon>
        <taxon>Methanosarcinales</taxon>
        <taxon>Methanosarcinaceae</taxon>
        <taxon>Methanimicrococcus</taxon>
    </lineage>
</organism>
<gene>
    <name evidence="1" type="ORF">MmiHf6_14190</name>
</gene>
<proteinExistence type="predicted"/>
<dbReference type="RefSeq" id="WP_316557262.1">
    <property type="nucleotide sequence ID" value="NZ_CP131059.1"/>
</dbReference>
<dbReference type="KEGG" id="mehf:MmiHf6_14190"/>
<reference evidence="1 2" key="1">
    <citation type="submission" date="2023-07" db="EMBL/GenBank/DDBJ databases">
        <title>Closed genoem sequence of Methanomicrococcus sp. Hf6.</title>
        <authorList>
            <person name="Poehlein A."/>
            <person name="Protasov E."/>
            <person name="Platt K."/>
            <person name="Reeh H."/>
            <person name="Daniel R."/>
            <person name="Brune A."/>
        </authorList>
    </citation>
    <scope>NUCLEOTIDE SEQUENCE [LARGE SCALE GENOMIC DNA]</scope>
    <source>
        <strain evidence="1 2">Hf6</strain>
    </source>
</reference>
<evidence type="ECO:0000313" key="1">
    <source>
        <dbReference type="EMBL" id="WNY24090.1"/>
    </source>
</evidence>
<name>A0AA96V2E7_9EURY</name>
<dbReference type="EMBL" id="CP131059">
    <property type="protein sequence ID" value="WNY24090.1"/>
    <property type="molecule type" value="Genomic_DNA"/>
</dbReference>
<dbReference type="GeneID" id="85196009"/>
<sequence>MESKTIFYSLKRDDIFKNIVAETSDKYYSFIPYQRRKNLTENEKKSIGNYQDVHEENIQKKDWSFPIPKNWERKPFCYVINRFCRDKDFRKILSKNEY</sequence>
<protein>
    <submittedName>
        <fullName evidence="1">Uncharacterized protein</fullName>
    </submittedName>
</protein>
<keyword evidence="2" id="KW-1185">Reference proteome</keyword>
<dbReference type="AlphaFoldDB" id="A0AA96V2E7"/>